<feature type="repeat" description="TPR" evidence="1">
    <location>
        <begin position="177"/>
        <end position="210"/>
    </location>
</feature>
<feature type="transmembrane region" description="Helical" evidence="2">
    <location>
        <begin position="6"/>
        <end position="24"/>
    </location>
</feature>
<gene>
    <name evidence="3" type="ORF">GUITHDRAFT_101990</name>
</gene>
<dbReference type="Gene3D" id="1.25.40.10">
    <property type="entry name" value="Tetratricopeptide repeat domain"/>
    <property type="match status" value="1"/>
</dbReference>
<dbReference type="GeneID" id="17309003"/>
<dbReference type="Proteomes" id="UP000011087">
    <property type="component" value="Unassembled WGS sequence"/>
</dbReference>
<keyword evidence="5" id="KW-1185">Reference proteome</keyword>
<reference evidence="5" key="2">
    <citation type="submission" date="2012-11" db="EMBL/GenBank/DDBJ databases">
        <authorList>
            <person name="Kuo A."/>
            <person name="Curtis B.A."/>
            <person name="Tanifuji G."/>
            <person name="Burki F."/>
            <person name="Gruber A."/>
            <person name="Irimia M."/>
            <person name="Maruyama S."/>
            <person name="Arias M.C."/>
            <person name="Ball S.G."/>
            <person name="Gile G.H."/>
            <person name="Hirakawa Y."/>
            <person name="Hopkins J.F."/>
            <person name="Rensing S.A."/>
            <person name="Schmutz J."/>
            <person name="Symeonidi A."/>
            <person name="Elias M."/>
            <person name="Eveleigh R.J."/>
            <person name="Herman E.K."/>
            <person name="Klute M.J."/>
            <person name="Nakayama T."/>
            <person name="Obornik M."/>
            <person name="Reyes-Prieto A."/>
            <person name="Armbrust E.V."/>
            <person name="Aves S.J."/>
            <person name="Beiko R.G."/>
            <person name="Coutinho P."/>
            <person name="Dacks J.B."/>
            <person name="Durnford D.G."/>
            <person name="Fast N.M."/>
            <person name="Green B.R."/>
            <person name="Grisdale C."/>
            <person name="Hempe F."/>
            <person name="Henrissat B."/>
            <person name="Hoppner M.P."/>
            <person name="Ishida K.-I."/>
            <person name="Kim E."/>
            <person name="Koreny L."/>
            <person name="Kroth P.G."/>
            <person name="Liu Y."/>
            <person name="Malik S.-B."/>
            <person name="Maier U.G."/>
            <person name="McRose D."/>
            <person name="Mock T."/>
            <person name="Neilson J.A."/>
            <person name="Onodera N.T."/>
            <person name="Poole A.M."/>
            <person name="Pritham E.J."/>
            <person name="Richards T.A."/>
            <person name="Rocap G."/>
            <person name="Roy S.W."/>
            <person name="Sarai C."/>
            <person name="Schaack S."/>
            <person name="Shirato S."/>
            <person name="Slamovits C.H."/>
            <person name="Spencer D.F."/>
            <person name="Suzuki S."/>
            <person name="Worden A.Z."/>
            <person name="Zauner S."/>
            <person name="Barry K."/>
            <person name="Bell C."/>
            <person name="Bharti A.K."/>
            <person name="Crow J.A."/>
            <person name="Grimwood J."/>
            <person name="Kramer R."/>
            <person name="Lindquist E."/>
            <person name="Lucas S."/>
            <person name="Salamov A."/>
            <person name="McFadden G.I."/>
            <person name="Lane C.E."/>
            <person name="Keeling P.J."/>
            <person name="Gray M.W."/>
            <person name="Grigoriev I.V."/>
            <person name="Archibald J.M."/>
        </authorList>
    </citation>
    <scope>NUCLEOTIDE SEQUENCE</scope>
    <source>
        <strain evidence="5">CCMP2712</strain>
    </source>
</reference>
<dbReference type="EMBL" id="JH992973">
    <property type="protein sequence ID" value="EKX52087.1"/>
    <property type="molecule type" value="Genomic_DNA"/>
</dbReference>
<feature type="transmembrane region" description="Helical" evidence="2">
    <location>
        <begin position="152"/>
        <end position="175"/>
    </location>
</feature>
<name>L1JUJ5_GUITC</name>
<reference evidence="3 5" key="1">
    <citation type="journal article" date="2012" name="Nature">
        <title>Algal genomes reveal evolutionary mosaicism and the fate of nucleomorphs.</title>
        <authorList>
            <consortium name="DOE Joint Genome Institute"/>
            <person name="Curtis B.A."/>
            <person name="Tanifuji G."/>
            <person name="Burki F."/>
            <person name="Gruber A."/>
            <person name="Irimia M."/>
            <person name="Maruyama S."/>
            <person name="Arias M.C."/>
            <person name="Ball S.G."/>
            <person name="Gile G.H."/>
            <person name="Hirakawa Y."/>
            <person name="Hopkins J.F."/>
            <person name="Kuo A."/>
            <person name="Rensing S.A."/>
            <person name="Schmutz J."/>
            <person name="Symeonidi A."/>
            <person name="Elias M."/>
            <person name="Eveleigh R.J."/>
            <person name="Herman E.K."/>
            <person name="Klute M.J."/>
            <person name="Nakayama T."/>
            <person name="Obornik M."/>
            <person name="Reyes-Prieto A."/>
            <person name="Armbrust E.V."/>
            <person name="Aves S.J."/>
            <person name="Beiko R.G."/>
            <person name="Coutinho P."/>
            <person name="Dacks J.B."/>
            <person name="Durnford D.G."/>
            <person name="Fast N.M."/>
            <person name="Green B.R."/>
            <person name="Grisdale C.J."/>
            <person name="Hempel F."/>
            <person name="Henrissat B."/>
            <person name="Hoppner M.P."/>
            <person name="Ishida K."/>
            <person name="Kim E."/>
            <person name="Koreny L."/>
            <person name="Kroth P.G."/>
            <person name="Liu Y."/>
            <person name="Malik S.B."/>
            <person name="Maier U.G."/>
            <person name="McRose D."/>
            <person name="Mock T."/>
            <person name="Neilson J.A."/>
            <person name="Onodera N.T."/>
            <person name="Poole A.M."/>
            <person name="Pritham E.J."/>
            <person name="Richards T.A."/>
            <person name="Rocap G."/>
            <person name="Roy S.W."/>
            <person name="Sarai C."/>
            <person name="Schaack S."/>
            <person name="Shirato S."/>
            <person name="Slamovits C.H."/>
            <person name="Spencer D.F."/>
            <person name="Suzuki S."/>
            <person name="Worden A.Z."/>
            <person name="Zauner S."/>
            <person name="Barry K."/>
            <person name="Bell C."/>
            <person name="Bharti A.K."/>
            <person name="Crow J.A."/>
            <person name="Grimwood J."/>
            <person name="Kramer R."/>
            <person name="Lindquist E."/>
            <person name="Lucas S."/>
            <person name="Salamov A."/>
            <person name="McFadden G.I."/>
            <person name="Lane C.E."/>
            <person name="Keeling P.J."/>
            <person name="Gray M.W."/>
            <person name="Grigoriev I.V."/>
            <person name="Archibald J.M."/>
        </authorList>
    </citation>
    <scope>NUCLEOTIDE SEQUENCE</scope>
    <source>
        <strain evidence="3 5">CCMP2712</strain>
    </source>
</reference>
<proteinExistence type="predicted"/>
<reference evidence="4" key="3">
    <citation type="submission" date="2016-03" db="UniProtKB">
        <authorList>
            <consortium name="EnsemblProtists"/>
        </authorList>
    </citation>
    <scope>IDENTIFICATION</scope>
</reference>
<dbReference type="PaxDb" id="55529-EKX52087"/>
<dbReference type="SUPFAM" id="SSF48452">
    <property type="entry name" value="TPR-like"/>
    <property type="match status" value="1"/>
</dbReference>
<dbReference type="InterPro" id="IPR011990">
    <property type="entry name" value="TPR-like_helical_dom_sf"/>
</dbReference>
<feature type="transmembrane region" description="Helical" evidence="2">
    <location>
        <begin position="36"/>
        <end position="56"/>
    </location>
</feature>
<evidence type="ECO:0000256" key="2">
    <source>
        <dbReference type="SAM" id="Phobius"/>
    </source>
</evidence>
<evidence type="ECO:0000313" key="4">
    <source>
        <dbReference type="EnsemblProtists" id="EKX52087"/>
    </source>
</evidence>
<dbReference type="RefSeq" id="XP_005839067.1">
    <property type="nucleotide sequence ID" value="XM_005839010.1"/>
</dbReference>
<sequence>MSLALTWSMSLGLTCSFMLVVYHSHFLLHLGPGMTLLLMLCFLASVTLLLLLNLWFMAGQPYVLEFIAYFEPSSRAMEWLHEKLFGISKTRLANAYRVSSHKGSRDADSKKYVQLVVPRRTCPYPLSLGGLVHFLFFNAEDPFDPEQAIVQIMRSIMFLSLIVLVVQTSVVGRIFHSKAIYENAIAYQNHGDIDQAIQQYITLIKQDPSFNPHVLAVHQSYLFLQHRWAAAAYLVAATFHVNGDLRNAAKYYKQVVPDFM</sequence>
<evidence type="ECO:0000313" key="5">
    <source>
        <dbReference type="Proteomes" id="UP000011087"/>
    </source>
</evidence>
<keyword evidence="2" id="KW-1133">Transmembrane helix</keyword>
<keyword evidence="2" id="KW-0812">Transmembrane</keyword>
<organism evidence="3">
    <name type="scientific">Guillardia theta (strain CCMP2712)</name>
    <name type="common">Cryptophyte</name>
    <dbReference type="NCBI Taxonomy" id="905079"/>
    <lineage>
        <taxon>Eukaryota</taxon>
        <taxon>Cryptophyceae</taxon>
        <taxon>Pyrenomonadales</taxon>
        <taxon>Geminigeraceae</taxon>
        <taxon>Guillardia</taxon>
    </lineage>
</organism>
<keyword evidence="1" id="KW-0802">TPR repeat</keyword>
<dbReference type="EnsemblProtists" id="EKX52087">
    <property type="protein sequence ID" value="EKX52087"/>
    <property type="gene ID" value="GUITHDRAFT_101990"/>
</dbReference>
<dbReference type="AlphaFoldDB" id="L1JUJ5"/>
<evidence type="ECO:0000256" key="1">
    <source>
        <dbReference type="PROSITE-ProRule" id="PRU00339"/>
    </source>
</evidence>
<accession>L1JUJ5</accession>
<dbReference type="HOGENOM" id="CLU_1071368_0_0_1"/>
<keyword evidence="2" id="KW-0472">Membrane</keyword>
<dbReference type="InterPro" id="IPR019734">
    <property type="entry name" value="TPR_rpt"/>
</dbReference>
<dbReference type="KEGG" id="gtt:GUITHDRAFT_101990"/>
<protein>
    <submittedName>
        <fullName evidence="3 4">Uncharacterized protein</fullName>
    </submittedName>
</protein>
<dbReference type="PROSITE" id="PS50005">
    <property type="entry name" value="TPR"/>
    <property type="match status" value="1"/>
</dbReference>
<evidence type="ECO:0000313" key="3">
    <source>
        <dbReference type="EMBL" id="EKX52087.1"/>
    </source>
</evidence>